<keyword evidence="7" id="KW-1133">Transmembrane helix</keyword>
<proteinExistence type="inferred from homology"/>
<dbReference type="InterPro" id="IPR036249">
    <property type="entry name" value="Thioredoxin-like_sf"/>
</dbReference>
<keyword evidence="10" id="KW-1185">Reference proteome</keyword>
<dbReference type="Gene3D" id="3.40.30.10">
    <property type="entry name" value="Glutaredoxin"/>
    <property type="match status" value="1"/>
</dbReference>
<evidence type="ECO:0000256" key="2">
    <source>
        <dbReference type="ARBA" id="ARBA00022729"/>
    </source>
</evidence>
<dbReference type="GO" id="GO:0016491">
    <property type="term" value="F:oxidoreductase activity"/>
    <property type="evidence" value="ECO:0007669"/>
    <property type="project" value="UniProtKB-KW"/>
</dbReference>
<sequence length="277" mass="29747">MALGRGGTLLPPRFVCPDVSETNREGKRTARERMAEERERQKARDKRRRVLLVSATVVAVLALAAVVGLLAANSGDDKKKDTSGPVVAPKGASGDGGLAIPLGKDGAKSKLTVWEDFRCPACKQFEDMYRSTINELTTQGKLKVEYHLATLIDGNMGGSGSLRAANAAACAQDAGKFAPYHDELFKNQPPEPDDAFGNNDKLLDLAGKVDGLVTDTFKKCVNDGGHDAWVGKSNEAFQKAKLRGTPTVLLDGKDIFADQKNPLTPQKLKAQVEKADQ</sequence>
<dbReference type="PANTHER" id="PTHR13887">
    <property type="entry name" value="GLUTATHIONE S-TRANSFERASE KAPPA"/>
    <property type="match status" value="1"/>
</dbReference>
<keyword evidence="5" id="KW-0676">Redox-active center</keyword>
<comment type="similarity">
    <text evidence="1">Belongs to the thioredoxin family. DsbA subfamily.</text>
</comment>
<feature type="transmembrane region" description="Helical" evidence="7">
    <location>
        <begin position="50"/>
        <end position="72"/>
    </location>
</feature>
<dbReference type="STRING" id="1765722.AT728_01325"/>
<feature type="region of interest" description="Disordered" evidence="6">
    <location>
        <begin position="18"/>
        <end position="46"/>
    </location>
</feature>
<accession>A0A0W7WTR3</accession>
<keyword evidence="7" id="KW-0812">Transmembrane</keyword>
<gene>
    <name evidence="9" type="ORF">AT728_01325</name>
</gene>
<evidence type="ECO:0000313" key="10">
    <source>
        <dbReference type="Proteomes" id="UP000054804"/>
    </source>
</evidence>
<comment type="caution">
    <text evidence="9">The sequence shown here is derived from an EMBL/GenBank/DDBJ whole genome shotgun (WGS) entry which is preliminary data.</text>
</comment>
<evidence type="ECO:0000256" key="1">
    <source>
        <dbReference type="ARBA" id="ARBA00005791"/>
    </source>
</evidence>
<evidence type="ECO:0000259" key="8">
    <source>
        <dbReference type="Pfam" id="PF13462"/>
    </source>
</evidence>
<dbReference type="CDD" id="cd02972">
    <property type="entry name" value="DsbA_family"/>
    <property type="match status" value="1"/>
</dbReference>
<feature type="domain" description="Thioredoxin-like fold" evidence="8">
    <location>
        <begin position="102"/>
        <end position="273"/>
    </location>
</feature>
<reference evidence="9 10" key="1">
    <citation type="submission" date="2015-12" db="EMBL/GenBank/DDBJ databases">
        <title>Draft genome sequence of Streptomyces silvensis ATCC 53525, a producer of novel hormone antagonists.</title>
        <authorList>
            <person name="Johnston C.W."/>
            <person name="Li Y."/>
            <person name="Magarvey N.A."/>
        </authorList>
    </citation>
    <scope>NUCLEOTIDE SEQUENCE [LARGE SCALE GENOMIC DNA]</scope>
    <source>
        <strain evidence="9 10">ATCC 53525</strain>
    </source>
</reference>
<keyword evidence="4" id="KW-1015">Disulfide bond</keyword>
<dbReference type="PANTHER" id="PTHR13887:SF14">
    <property type="entry name" value="DISULFIDE BOND FORMATION PROTEIN D"/>
    <property type="match status" value="1"/>
</dbReference>
<evidence type="ECO:0000256" key="5">
    <source>
        <dbReference type="ARBA" id="ARBA00023284"/>
    </source>
</evidence>
<dbReference type="AlphaFoldDB" id="A0A0W7WTR3"/>
<organism evidence="9 10">
    <name type="scientific">Streptomyces silvensis</name>
    <dbReference type="NCBI Taxonomy" id="1765722"/>
    <lineage>
        <taxon>Bacteria</taxon>
        <taxon>Bacillati</taxon>
        <taxon>Actinomycetota</taxon>
        <taxon>Actinomycetes</taxon>
        <taxon>Kitasatosporales</taxon>
        <taxon>Streptomycetaceae</taxon>
        <taxon>Streptomyces</taxon>
    </lineage>
</organism>
<dbReference type="EMBL" id="LOCL01000062">
    <property type="protein sequence ID" value="KUF13916.1"/>
    <property type="molecule type" value="Genomic_DNA"/>
</dbReference>
<evidence type="ECO:0000256" key="4">
    <source>
        <dbReference type="ARBA" id="ARBA00023157"/>
    </source>
</evidence>
<evidence type="ECO:0000256" key="6">
    <source>
        <dbReference type="SAM" id="MobiDB-lite"/>
    </source>
</evidence>
<protein>
    <recommendedName>
        <fullName evidence="8">Thioredoxin-like fold domain-containing protein</fullName>
    </recommendedName>
</protein>
<keyword evidence="7" id="KW-0472">Membrane</keyword>
<dbReference type="Pfam" id="PF13462">
    <property type="entry name" value="Thioredoxin_4"/>
    <property type="match status" value="1"/>
</dbReference>
<dbReference type="Proteomes" id="UP000054804">
    <property type="component" value="Unassembled WGS sequence"/>
</dbReference>
<evidence type="ECO:0000256" key="7">
    <source>
        <dbReference type="SAM" id="Phobius"/>
    </source>
</evidence>
<dbReference type="SUPFAM" id="SSF52833">
    <property type="entry name" value="Thioredoxin-like"/>
    <property type="match status" value="1"/>
</dbReference>
<evidence type="ECO:0000313" key="9">
    <source>
        <dbReference type="EMBL" id="KUF13916.1"/>
    </source>
</evidence>
<evidence type="ECO:0000256" key="3">
    <source>
        <dbReference type="ARBA" id="ARBA00023002"/>
    </source>
</evidence>
<keyword evidence="2" id="KW-0732">Signal</keyword>
<feature type="region of interest" description="Disordered" evidence="6">
    <location>
        <begin position="74"/>
        <end position="95"/>
    </location>
</feature>
<dbReference type="InterPro" id="IPR012336">
    <property type="entry name" value="Thioredoxin-like_fold"/>
</dbReference>
<keyword evidence="3" id="KW-0560">Oxidoreductase</keyword>
<name>A0A0W7WTR3_9ACTN</name>
<feature type="compositionally biased region" description="Basic and acidic residues" evidence="6">
    <location>
        <begin position="21"/>
        <end position="42"/>
    </location>
</feature>